<dbReference type="OrthoDB" id="498125at2759"/>
<dbReference type="CDD" id="cd08969">
    <property type="entry name" value="MeNeil3_N"/>
    <property type="match status" value="1"/>
</dbReference>
<evidence type="ECO:0000313" key="29">
    <source>
        <dbReference type="Proteomes" id="UP000812440"/>
    </source>
</evidence>
<organism evidence="28 29">
    <name type="scientific">Hymenochirus boettgeri</name>
    <name type="common">Congo dwarf clawed frog</name>
    <dbReference type="NCBI Taxonomy" id="247094"/>
    <lineage>
        <taxon>Eukaryota</taxon>
        <taxon>Metazoa</taxon>
        <taxon>Chordata</taxon>
        <taxon>Craniata</taxon>
        <taxon>Vertebrata</taxon>
        <taxon>Euteleostomi</taxon>
        <taxon>Amphibia</taxon>
        <taxon>Batrachia</taxon>
        <taxon>Anura</taxon>
        <taxon>Pipoidea</taxon>
        <taxon>Pipidae</taxon>
        <taxon>Pipinae</taxon>
        <taxon>Hymenochirus</taxon>
    </lineage>
</organism>
<evidence type="ECO:0000256" key="3">
    <source>
        <dbReference type="ARBA" id="ARBA00009409"/>
    </source>
</evidence>
<dbReference type="EMBL" id="JAACNH010000001">
    <property type="protein sequence ID" value="KAG8453803.1"/>
    <property type="molecule type" value="Genomic_DNA"/>
</dbReference>
<dbReference type="InterPro" id="IPR012319">
    <property type="entry name" value="FPG_cat"/>
</dbReference>
<dbReference type="PANTHER" id="PTHR22993">
    <property type="entry name" value="FORMAMIDOPYRIMIDINE-DNA GLYCOSYLASE"/>
    <property type="match status" value="1"/>
</dbReference>
<dbReference type="PROSITE" id="PS51066">
    <property type="entry name" value="ZF_FPG_2"/>
    <property type="match status" value="1"/>
</dbReference>
<dbReference type="GO" id="GO:0005694">
    <property type="term" value="C:chromosome"/>
    <property type="evidence" value="ECO:0007669"/>
    <property type="project" value="UniProtKB-SubCell"/>
</dbReference>
<keyword evidence="6" id="KW-0479">Metal-binding</keyword>
<keyword evidence="8" id="KW-0227">DNA damage</keyword>
<dbReference type="Proteomes" id="UP000812440">
    <property type="component" value="Chromosome 1"/>
</dbReference>
<dbReference type="SMART" id="SM00547">
    <property type="entry name" value="ZnF_RBZ"/>
    <property type="match status" value="1"/>
</dbReference>
<dbReference type="GO" id="GO:0140078">
    <property type="term" value="F:class I DNA-(apurinic or apyrimidinic site) endonuclease activity"/>
    <property type="evidence" value="ECO:0007669"/>
    <property type="project" value="UniProtKB-EC"/>
</dbReference>
<evidence type="ECO:0000256" key="15">
    <source>
        <dbReference type="ARBA" id="ARBA00023242"/>
    </source>
</evidence>
<evidence type="ECO:0000256" key="9">
    <source>
        <dbReference type="ARBA" id="ARBA00022771"/>
    </source>
</evidence>
<evidence type="ECO:0000256" key="17">
    <source>
        <dbReference type="ARBA" id="ARBA00023295"/>
    </source>
</evidence>
<keyword evidence="13" id="KW-0234">DNA repair</keyword>
<dbReference type="GO" id="GO:0019104">
    <property type="term" value="F:DNA N-glycosylase activity"/>
    <property type="evidence" value="ECO:0007669"/>
    <property type="project" value="InterPro"/>
</dbReference>
<protein>
    <recommendedName>
        <fullName evidence="19">Endonuclease 8-like 3</fullName>
        <ecNumber evidence="4">4.2.99.18</ecNumber>
    </recommendedName>
    <alternativeName>
        <fullName evidence="20">DNA glycosylase/AP lyase Neil3</fullName>
    </alternativeName>
    <alternativeName>
        <fullName evidence="22">Endonuclease VIII-like 3</fullName>
    </alternativeName>
    <alternativeName>
        <fullName evidence="21">Nei-like protein 3</fullName>
    </alternativeName>
</protein>
<evidence type="ECO:0000256" key="21">
    <source>
        <dbReference type="ARBA" id="ARBA00082922"/>
    </source>
</evidence>
<evidence type="ECO:0000256" key="6">
    <source>
        <dbReference type="ARBA" id="ARBA00022723"/>
    </source>
</evidence>
<dbReference type="PANTHER" id="PTHR22993:SF10">
    <property type="entry name" value="ENDONUCLEASE 8-LIKE 3"/>
    <property type="match status" value="1"/>
</dbReference>
<evidence type="ECO:0000259" key="24">
    <source>
        <dbReference type="PROSITE" id="PS50199"/>
    </source>
</evidence>
<feature type="domain" description="GRF-type" evidence="27">
    <location>
        <begin position="533"/>
        <end position="575"/>
    </location>
</feature>
<feature type="domain" description="FPG-type" evidence="25">
    <location>
        <begin position="228"/>
        <end position="262"/>
    </location>
</feature>
<dbReference type="InterPro" id="IPR010979">
    <property type="entry name" value="Ribosomal_uS13-like_H2TH"/>
</dbReference>
<dbReference type="EC" id="4.2.99.18" evidence="4"/>
<comment type="caution">
    <text evidence="28">The sequence shown here is derived from an EMBL/GenBank/DDBJ whole genome shotgun (WGS) entry which is preliminary data.</text>
</comment>
<dbReference type="InterPro" id="IPR010666">
    <property type="entry name" value="Znf_GRF"/>
</dbReference>
<dbReference type="Pfam" id="PF00641">
    <property type="entry name" value="Zn_ribbon_RanBP"/>
    <property type="match status" value="1"/>
</dbReference>
<evidence type="ECO:0000256" key="22">
    <source>
        <dbReference type="ARBA" id="ARBA00083341"/>
    </source>
</evidence>
<evidence type="ECO:0000256" key="5">
    <source>
        <dbReference type="ARBA" id="ARBA00022454"/>
    </source>
</evidence>
<evidence type="ECO:0000256" key="14">
    <source>
        <dbReference type="ARBA" id="ARBA00023239"/>
    </source>
</evidence>
<keyword evidence="10" id="KW-0378">Hydrolase</keyword>
<comment type="catalytic activity">
    <reaction evidence="18">
        <text>2'-deoxyribonucleotide-(2'-deoxyribose 5'-phosphate)-2'-deoxyribonucleotide-DNA = a 3'-end 2'-deoxyribonucleotide-(2,3-dehydro-2,3-deoxyribose 5'-phosphate)-DNA + a 5'-end 5'-phospho-2'-deoxyribonucleoside-DNA + H(+)</text>
        <dbReference type="Rhea" id="RHEA:66592"/>
        <dbReference type="Rhea" id="RHEA-COMP:13180"/>
        <dbReference type="Rhea" id="RHEA-COMP:16897"/>
        <dbReference type="Rhea" id="RHEA-COMP:17067"/>
        <dbReference type="ChEBI" id="CHEBI:15378"/>
        <dbReference type="ChEBI" id="CHEBI:136412"/>
        <dbReference type="ChEBI" id="CHEBI:157695"/>
        <dbReference type="ChEBI" id="CHEBI:167181"/>
        <dbReference type="EC" id="4.2.99.18"/>
    </reaction>
</comment>
<evidence type="ECO:0000259" key="26">
    <source>
        <dbReference type="PROSITE" id="PS51068"/>
    </source>
</evidence>
<dbReference type="Gene3D" id="2.30.30.380">
    <property type="entry name" value="Zn-finger domain of Sec23/24"/>
    <property type="match status" value="1"/>
</dbReference>
<evidence type="ECO:0000256" key="19">
    <source>
        <dbReference type="ARBA" id="ARBA00073168"/>
    </source>
</evidence>
<dbReference type="InterPro" id="IPR035937">
    <property type="entry name" value="FPG_N"/>
</dbReference>
<dbReference type="GO" id="GO:0005654">
    <property type="term" value="C:nucleoplasm"/>
    <property type="evidence" value="ECO:0007669"/>
    <property type="project" value="UniProtKB-ARBA"/>
</dbReference>
<reference evidence="28" key="1">
    <citation type="thesis" date="2020" institute="ProQuest LLC" country="789 East Eisenhower Parkway, Ann Arbor, MI, USA">
        <title>Comparative Genomics and Chromosome Evolution.</title>
        <authorList>
            <person name="Mudd A.B."/>
        </authorList>
    </citation>
    <scope>NUCLEOTIDE SEQUENCE</scope>
    <source>
        <strain evidence="28">Female2</strain>
        <tissue evidence="28">Blood</tissue>
    </source>
</reference>
<dbReference type="FunFam" id="1.10.8.50:FF:000008">
    <property type="entry name" value="Nei-like DNA glycosylase 3"/>
    <property type="match status" value="1"/>
</dbReference>
<proteinExistence type="inferred from homology"/>
<evidence type="ECO:0000313" key="28">
    <source>
        <dbReference type="EMBL" id="KAG8453803.1"/>
    </source>
</evidence>
<dbReference type="Pfam" id="PF06839">
    <property type="entry name" value="Zn_ribbon_GRF"/>
    <property type="match status" value="2"/>
</dbReference>
<feature type="domain" description="RanBP2-type" evidence="24">
    <location>
        <begin position="298"/>
        <end position="328"/>
    </location>
</feature>
<keyword evidence="17" id="KW-0326">Glycosidase</keyword>
<keyword evidence="14" id="KW-0456">Lyase</keyword>
<evidence type="ECO:0000256" key="7">
    <source>
        <dbReference type="ARBA" id="ARBA00022737"/>
    </source>
</evidence>
<dbReference type="SUPFAM" id="SSF81624">
    <property type="entry name" value="N-terminal domain of MutM-like DNA repair proteins"/>
    <property type="match status" value="1"/>
</dbReference>
<sequence>MVEGPGCTLNGEKIRARVQKGQCVRELRGSAVNGKNSASCPNNIPSLTGCNYTGVETLGKELFLYFGIKALRVHFGMNGSIRINQSDKKEQGKTNPVAVLEVHLTRDIICFYDSTVDIRNATECQEKKRFFEELDVCSSKFSFSRAECEIKKQHTRMLCDVLLDQAILPGVGNIIKNEALFDSGLHPGVQAGLLSYKQVSHLVKMTRDFTLLFYKCRKSGSALYKHYKVYKKSNCGQCSAKITVCRLGEHKRMTYFCPSCQKDKPQDIDISKLPTRNSLIGWAQRQSSSDLYEHVAKRIEEHWTCEACTLINKPSDNQCDACLTQRPKVSSDSINEESADLSSDLVKYPCNNFAKSLPIVKLNKSAAFGNTTLVLTDFGAKPNFSTKNVDHLSTMNSSFDVCENDKGCNKQNVSNKRSNENKHWTNNFNALNGCTGSSNWNIFNHPQKKFKIEHEAQDKSTNYSTVSSPHTNITDGTVLRKGSPNCSKHNHPCVVHVVRKEGENKGRVFYTCSQSREKRCDFFEWADLHFPFCNHGKRCIMRTVLKIGPNNGKNFYVCPMGKDKQCNFFEWAKTEQ</sequence>
<keyword evidence="11" id="KW-0862">Zinc</keyword>
<evidence type="ECO:0000256" key="23">
    <source>
        <dbReference type="PROSITE-ProRule" id="PRU00322"/>
    </source>
</evidence>
<dbReference type="SUPFAM" id="SSF46946">
    <property type="entry name" value="S13-like H2TH domain"/>
    <property type="match status" value="1"/>
</dbReference>
<evidence type="ECO:0000256" key="13">
    <source>
        <dbReference type="ARBA" id="ARBA00023204"/>
    </source>
</evidence>
<dbReference type="InterPro" id="IPR001876">
    <property type="entry name" value="Znf_RanBP2"/>
</dbReference>
<keyword evidence="15" id="KW-0539">Nucleus</keyword>
<comment type="similarity">
    <text evidence="3">Belongs to the FPG family.</text>
</comment>
<dbReference type="GO" id="GO:0008270">
    <property type="term" value="F:zinc ion binding"/>
    <property type="evidence" value="ECO:0007669"/>
    <property type="project" value="UniProtKB-KW"/>
</dbReference>
<dbReference type="InterPro" id="IPR036443">
    <property type="entry name" value="Znf_RanBP2_sf"/>
</dbReference>
<gene>
    <name evidence="28" type="ORF">GDO86_000434</name>
</gene>
<keyword evidence="7" id="KW-0677">Repeat</keyword>
<name>A0A8T2KC18_9PIPI</name>
<dbReference type="InterPro" id="IPR015886">
    <property type="entry name" value="H2TH_FPG"/>
</dbReference>
<dbReference type="PROSITE" id="PS50199">
    <property type="entry name" value="ZF_RANBP2_2"/>
    <property type="match status" value="1"/>
</dbReference>
<feature type="domain" description="GRF-type" evidence="27">
    <location>
        <begin position="486"/>
        <end position="529"/>
    </location>
</feature>
<dbReference type="GO" id="GO:0006284">
    <property type="term" value="P:base-excision repair"/>
    <property type="evidence" value="ECO:0007669"/>
    <property type="project" value="InterPro"/>
</dbReference>
<evidence type="ECO:0000256" key="12">
    <source>
        <dbReference type="ARBA" id="ARBA00023125"/>
    </source>
</evidence>
<dbReference type="Gene3D" id="3.20.190.10">
    <property type="entry name" value="MutM-like, N-terminal"/>
    <property type="match status" value="1"/>
</dbReference>
<accession>A0A8T2KC18</accession>
<keyword evidence="16" id="KW-0511">Multifunctional enzyme</keyword>
<dbReference type="GO" id="GO:0003684">
    <property type="term" value="F:damaged DNA binding"/>
    <property type="evidence" value="ECO:0007669"/>
    <property type="project" value="InterPro"/>
</dbReference>
<dbReference type="Gene3D" id="1.10.8.50">
    <property type="match status" value="1"/>
</dbReference>
<dbReference type="InterPro" id="IPR015887">
    <property type="entry name" value="DNA_glyclase_Znf_dom_DNA_BS"/>
</dbReference>
<evidence type="ECO:0000256" key="20">
    <source>
        <dbReference type="ARBA" id="ARBA00081871"/>
    </source>
</evidence>
<dbReference type="Pfam" id="PF01149">
    <property type="entry name" value="Fapy_DNA_glyco"/>
    <property type="match status" value="1"/>
</dbReference>
<dbReference type="AlphaFoldDB" id="A0A8T2KC18"/>
<evidence type="ECO:0000256" key="8">
    <source>
        <dbReference type="ARBA" id="ARBA00022763"/>
    </source>
</evidence>
<dbReference type="InterPro" id="IPR000214">
    <property type="entry name" value="Znf_DNA_glyclase/AP_lyase"/>
</dbReference>
<evidence type="ECO:0000256" key="1">
    <source>
        <dbReference type="ARBA" id="ARBA00004123"/>
    </source>
</evidence>
<keyword evidence="29" id="KW-1185">Reference proteome</keyword>
<keyword evidence="12" id="KW-0238">DNA-binding</keyword>
<dbReference type="PROSITE" id="PS51068">
    <property type="entry name" value="FPG_CAT"/>
    <property type="match status" value="1"/>
</dbReference>
<evidence type="ECO:0000256" key="4">
    <source>
        <dbReference type="ARBA" id="ARBA00012720"/>
    </source>
</evidence>
<comment type="subcellular location">
    <subcellularLocation>
        <location evidence="2">Chromosome</location>
    </subcellularLocation>
    <subcellularLocation>
        <location evidence="1">Nucleus</location>
    </subcellularLocation>
</comment>
<evidence type="ECO:0000259" key="25">
    <source>
        <dbReference type="PROSITE" id="PS51066"/>
    </source>
</evidence>
<dbReference type="SMART" id="SM01232">
    <property type="entry name" value="H2TH"/>
    <property type="match status" value="1"/>
</dbReference>
<evidence type="ECO:0000256" key="10">
    <source>
        <dbReference type="ARBA" id="ARBA00022801"/>
    </source>
</evidence>
<feature type="domain" description="Formamidopyrimidine-DNA glycosylase catalytic" evidence="26">
    <location>
        <begin position="2"/>
        <end position="118"/>
    </location>
</feature>
<dbReference type="Pfam" id="PF06831">
    <property type="entry name" value="H2TH"/>
    <property type="match status" value="1"/>
</dbReference>
<dbReference type="PROSITE" id="PS51999">
    <property type="entry name" value="ZF_GRF"/>
    <property type="match status" value="2"/>
</dbReference>
<evidence type="ECO:0000256" key="2">
    <source>
        <dbReference type="ARBA" id="ARBA00004286"/>
    </source>
</evidence>
<keyword evidence="5" id="KW-0158">Chromosome</keyword>
<evidence type="ECO:0000259" key="27">
    <source>
        <dbReference type="PROSITE" id="PS51999"/>
    </source>
</evidence>
<dbReference type="SUPFAM" id="SSF90209">
    <property type="entry name" value="Ran binding protein zinc finger-like"/>
    <property type="match status" value="1"/>
</dbReference>
<evidence type="ECO:0000256" key="16">
    <source>
        <dbReference type="ARBA" id="ARBA00023268"/>
    </source>
</evidence>
<dbReference type="PROSITE" id="PS01242">
    <property type="entry name" value="ZF_FPG_1"/>
    <property type="match status" value="1"/>
</dbReference>
<keyword evidence="9 23" id="KW-0863">Zinc-finger</keyword>
<evidence type="ECO:0000256" key="18">
    <source>
        <dbReference type="ARBA" id="ARBA00044632"/>
    </source>
</evidence>
<dbReference type="PROSITE" id="PS01358">
    <property type="entry name" value="ZF_RANBP2_1"/>
    <property type="match status" value="1"/>
</dbReference>
<evidence type="ECO:0000256" key="11">
    <source>
        <dbReference type="ARBA" id="ARBA00022833"/>
    </source>
</evidence>